<comment type="subcellular location">
    <subcellularLocation>
        <location evidence="1">Nucleus</location>
    </subcellularLocation>
</comment>
<feature type="compositionally biased region" description="Polar residues" evidence="8">
    <location>
        <begin position="63"/>
        <end position="72"/>
    </location>
</feature>
<evidence type="ECO:0000256" key="5">
    <source>
        <dbReference type="ARBA" id="ARBA00023163"/>
    </source>
</evidence>
<feature type="region of interest" description="Disordered" evidence="8">
    <location>
        <begin position="1"/>
        <end position="162"/>
    </location>
</feature>
<evidence type="ECO:0000256" key="2">
    <source>
        <dbReference type="ARBA" id="ARBA00010386"/>
    </source>
</evidence>
<gene>
    <name evidence="10" type="ORF">LTR05_004606</name>
</gene>
<evidence type="ECO:0000313" key="11">
    <source>
        <dbReference type="Proteomes" id="UP001309876"/>
    </source>
</evidence>
<evidence type="ECO:0000256" key="4">
    <source>
        <dbReference type="ARBA" id="ARBA00023015"/>
    </source>
</evidence>
<reference evidence="10 11" key="1">
    <citation type="submission" date="2023-08" db="EMBL/GenBank/DDBJ databases">
        <title>Black Yeasts Isolated from many extreme environments.</title>
        <authorList>
            <person name="Coleine C."/>
            <person name="Stajich J.E."/>
            <person name="Selbmann L."/>
        </authorList>
    </citation>
    <scope>NUCLEOTIDE SEQUENCE [LARGE SCALE GENOMIC DNA]</scope>
    <source>
        <strain evidence="10 11">CCFEE 5910</strain>
    </source>
</reference>
<feature type="compositionally biased region" description="Acidic residues" evidence="8">
    <location>
        <begin position="313"/>
        <end position="324"/>
    </location>
</feature>
<dbReference type="GO" id="GO:0006397">
    <property type="term" value="P:mRNA processing"/>
    <property type="evidence" value="ECO:0007669"/>
    <property type="project" value="UniProtKB-KW"/>
</dbReference>
<dbReference type="GO" id="GO:0071013">
    <property type="term" value="C:catalytic step 2 spliceosome"/>
    <property type="evidence" value="ECO:0007669"/>
    <property type="project" value="TreeGrafter"/>
</dbReference>
<dbReference type="PANTHER" id="PTHR12707">
    <property type="entry name" value="PINN"/>
    <property type="match status" value="1"/>
</dbReference>
<comment type="caution">
    <text evidence="10">The sequence shown here is derived from an EMBL/GenBank/DDBJ whole genome shotgun (WGS) entry which is preliminary data.</text>
</comment>
<evidence type="ECO:0000256" key="6">
    <source>
        <dbReference type="ARBA" id="ARBA00023187"/>
    </source>
</evidence>
<protein>
    <recommendedName>
        <fullName evidence="9">Pinin/SDK/MemA protein domain-containing protein</fullName>
    </recommendedName>
</protein>
<feature type="compositionally biased region" description="Basic and acidic residues" evidence="8">
    <location>
        <begin position="51"/>
        <end position="62"/>
    </location>
</feature>
<name>A0AAN7YG50_9EURO</name>
<keyword evidence="4" id="KW-0805">Transcription regulation</keyword>
<evidence type="ECO:0000256" key="1">
    <source>
        <dbReference type="ARBA" id="ARBA00004123"/>
    </source>
</evidence>
<dbReference type="Pfam" id="PF04696">
    <property type="entry name" value="Pinin_SDK_memA"/>
    <property type="match status" value="1"/>
</dbReference>
<accession>A0AAN7YG50</accession>
<feature type="compositionally biased region" description="Basic and acidic residues" evidence="8">
    <location>
        <begin position="9"/>
        <end position="19"/>
    </location>
</feature>
<comment type="similarity">
    <text evidence="2">Belongs to the pinin family.</text>
</comment>
<keyword evidence="11" id="KW-1185">Reference proteome</keyword>
<dbReference type="EMBL" id="JAVRRJ010000004">
    <property type="protein sequence ID" value="KAK5085322.1"/>
    <property type="molecule type" value="Genomic_DNA"/>
</dbReference>
<feature type="domain" description="Pinin/SDK/MemA protein" evidence="9">
    <location>
        <begin position="86"/>
        <end position="203"/>
    </location>
</feature>
<keyword evidence="5" id="KW-0804">Transcription</keyword>
<dbReference type="InterPro" id="IPR039853">
    <property type="entry name" value="Pinin"/>
</dbReference>
<dbReference type="Proteomes" id="UP001309876">
    <property type="component" value="Unassembled WGS sequence"/>
</dbReference>
<proteinExistence type="inferred from homology"/>
<feature type="compositionally biased region" description="Basic and acidic residues" evidence="8">
    <location>
        <begin position="33"/>
        <end position="44"/>
    </location>
</feature>
<keyword evidence="3" id="KW-0507">mRNA processing</keyword>
<feature type="compositionally biased region" description="Basic and acidic residues" evidence="8">
    <location>
        <begin position="115"/>
        <end position="147"/>
    </location>
</feature>
<feature type="compositionally biased region" description="Basic and acidic residues" evidence="8">
    <location>
        <begin position="290"/>
        <end position="312"/>
    </location>
</feature>
<sequence length="324" mass="37774">MISSAVVIPEKDLEFRPDENSSPTLKRKLSQSHNDERKRPRVDVDTLDYDDAPKSASREVQTESKSTSTTSPIARRSSALASNTVDEKKRNKRLFGSLLGTLSQTTARSNPAHKKRDEIEARQRERLKKVNEEEEAERKRRRDELSQHRRRQQKVWEEEGIRLRHESIRAMAGFLRTKAEPVLYYLPWELRDEEEELLKTQREQVERQIRQELGTEANEEQTIPVSMEQDNEEDQVEPSTMPNDVDKKENEEDPEQGLDSRDAIQKQNGDIPIPDNPDSRRSTETLVNKSIEEPNERKHIEQDTKEDDHNGEELVEGQEDDVIY</sequence>
<organism evidence="10 11">
    <name type="scientific">Lithohypha guttulata</name>
    <dbReference type="NCBI Taxonomy" id="1690604"/>
    <lineage>
        <taxon>Eukaryota</taxon>
        <taxon>Fungi</taxon>
        <taxon>Dikarya</taxon>
        <taxon>Ascomycota</taxon>
        <taxon>Pezizomycotina</taxon>
        <taxon>Eurotiomycetes</taxon>
        <taxon>Chaetothyriomycetidae</taxon>
        <taxon>Chaetothyriales</taxon>
        <taxon>Trichomeriaceae</taxon>
        <taxon>Lithohypha</taxon>
    </lineage>
</organism>
<evidence type="ECO:0000256" key="3">
    <source>
        <dbReference type="ARBA" id="ARBA00022664"/>
    </source>
</evidence>
<dbReference type="PANTHER" id="PTHR12707:SF0">
    <property type="entry name" value="PININ"/>
    <property type="match status" value="1"/>
</dbReference>
<keyword evidence="6" id="KW-0508">mRNA splicing</keyword>
<evidence type="ECO:0000256" key="7">
    <source>
        <dbReference type="ARBA" id="ARBA00023242"/>
    </source>
</evidence>
<evidence type="ECO:0000313" key="10">
    <source>
        <dbReference type="EMBL" id="KAK5085322.1"/>
    </source>
</evidence>
<feature type="compositionally biased region" description="Polar residues" evidence="8">
    <location>
        <begin position="100"/>
        <end position="109"/>
    </location>
</feature>
<evidence type="ECO:0000259" key="9">
    <source>
        <dbReference type="Pfam" id="PF04696"/>
    </source>
</evidence>
<evidence type="ECO:0000256" key="8">
    <source>
        <dbReference type="SAM" id="MobiDB-lite"/>
    </source>
</evidence>
<keyword evidence="7" id="KW-0539">Nucleus</keyword>
<dbReference type="InterPro" id="IPR006786">
    <property type="entry name" value="Pinin_SDK_MemA"/>
</dbReference>
<feature type="region of interest" description="Disordered" evidence="8">
    <location>
        <begin position="209"/>
        <end position="324"/>
    </location>
</feature>
<dbReference type="GO" id="GO:0008380">
    <property type="term" value="P:RNA splicing"/>
    <property type="evidence" value="ECO:0007669"/>
    <property type="project" value="UniProtKB-KW"/>
</dbReference>
<dbReference type="AlphaFoldDB" id="A0AAN7YG50"/>